<feature type="chain" id="PRO_5035461269" evidence="3">
    <location>
        <begin position="28"/>
        <end position="155"/>
    </location>
</feature>
<feature type="signal peptide" evidence="3">
    <location>
        <begin position="1"/>
        <end position="27"/>
    </location>
</feature>
<reference evidence="4" key="1">
    <citation type="journal article" date="2017" name="Gigascience">
        <title>The genome draft of coconut (Cocos nucifera).</title>
        <authorList>
            <person name="Xiao Y."/>
            <person name="Xu P."/>
            <person name="Fan H."/>
            <person name="Baudouin L."/>
            <person name="Xia W."/>
            <person name="Bocs S."/>
            <person name="Xu J."/>
            <person name="Li Q."/>
            <person name="Guo A."/>
            <person name="Zhou L."/>
            <person name="Li J."/>
            <person name="Wu Y."/>
            <person name="Ma Z."/>
            <person name="Armero A."/>
            <person name="Issali A.E."/>
            <person name="Liu N."/>
            <person name="Peng M."/>
            <person name="Yang Y."/>
        </authorList>
    </citation>
    <scope>NUCLEOTIDE SEQUENCE</scope>
    <source>
        <tissue evidence="4">Spear leaf of Hainan Tall coconut</tissue>
    </source>
</reference>
<evidence type="ECO:0000256" key="2">
    <source>
        <dbReference type="ARBA" id="ARBA00022729"/>
    </source>
</evidence>
<keyword evidence="2 3" id="KW-0732">Signal</keyword>
<dbReference type="Pfam" id="PF04885">
    <property type="entry name" value="Stig1"/>
    <property type="match status" value="1"/>
</dbReference>
<accession>A0A8K0HXF3</accession>
<dbReference type="EMBL" id="CM017873">
    <property type="protein sequence ID" value="KAG1330255.1"/>
    <property type="molecule type" value="Genomic_DNA"/>
</dbReference>
<organism evidence="4 5">
    <name type="scientific">Cocos nucifera</name>
    <name type="common">Coconut palm</name>
    <dbReference type="NCBI Taxonomy" id="13894"/>
    <lineage>
        <taxon>Eukaryota</taxon>
        <taxon>Viridiplantae</taxon>
        <taxon>Streptophyta</taxon>
        <taxon>Embryophyta</taxon>
        <taxon>Tracheophyta</taxon>
        <taxon>Spermatophyta</taxon>
        <taxon>Magnoliopsida</taxon>
        <taxon>Liliopsida</taxon>
        <taxon>Arecaceae</taxon>
        <taxon>Arecoideae</taxon>
        <taxon>Cocoseae</taxon>
        <taxon>Attaleinae</taxon>
        <taxon>Cocos</taxon>
    </lineage>
</organism>
<name>A0A8K0HXF3_COCNU</name>
<reference evidence="4" key="2">
    <citation type="submission" date="2019-07" db="EMBL/GenBank/DDBJ databases">
        <authorList>
            <person name="Yang Y."/>
            <person name="Bocs S."/>
            <person name="Baudouin L."/>
        </authorList>
    </citation>
    <scope>NUCLEOTIDE SEQUENCE</scope>
    <source>
        <tissue evidence="4">Spear leaf of Hainan Tall coconut</tissue>
    </source>
</reference>
<dbReference type="PANTHER" id="PTHR33227:SF6">
    <property type="entry name" value="PROTEIN GRIM REAPER"/>
    <property type="match status" value="1"/>
</dbReference>
<dbReference type="PANTHER" id="PTHR33227">
    <property type="entry name" value="STIGMA-SPECIFIC STIG1-LIKE PROTEIN 3"/>
    <property type="match status" value="1"/>
</dbReference>
<dbReference type="OrthoDB" id="2013942at2759"/>
<dbReference type="AlphaFoldDB" id="A0A8K0HXF3"/>
<comment type="similarity">
    <text evidence="1">Belongs to the STIG1 family.</text>
</comment>
<evidence type="ECO:0000256" key="1">
    <source>
        <dbReference type="ARBA" id="ARBA00006010"/>
    </source>
</evidence>
<comment type="caution">
    <text evidence="4">The sequence shown here is derived from an EMBL/GenBank/DDBJ whole genome shotgun (WGS) entry which is preliminary data.</text>
</comment>
<dbReference type="Proteomes" id="UP000797356">
    <property type="component" value="Chromosome 2"/>
</dbReference>
<gene>
    <name evidence="4" type="ORF">COCNU_02G002230</name>
</gene>
<protein>
    <submittedName>
        <fullName evidence="4">Protein GRIM REAPER-like</fullName>
    </submittedName>
</protein>
<evidence type="ECO:0000256" key="3">
    <source>
        <dbReference type="SAM" id="SignalP"/>
    </source>
</evidence>
<evidence type="ECO:0000313" key="5">
    <source>
        <dbReference type="Proteomes" id="UP000797356"/>
    </source>
</evidence>
<dbReference type="InterPro" id="IPR006969">
    <property type="entry name" value="Stig-like"/>
</dbReference>
<sequence>MASTSLSSRRLAASILLITIVMMVAESQYIASAMEDGYGGVMMEHFLRLNPRSGSRFLAENVKKGAQCDPETNNICSGTKAKGGSELLYCCKNHCRNVLSDRNNCGVCGNKCRFGQLCCNGQCTAVAYDVKNCGKCGKVCNTGERCEYGTCGYAG</sequence>
<proteinExistence type="inferred from homology"/>
<evidence type="ECO:0000313" key="4">
    <source>
        <dbReference type="EMBL" id="KAG1330255.1"/>
    </source>
</evidence>
<keyword evidence="5" id="KW-1185">Reference proteome</keyword>